<dbReference type="VEuPathDB" id="AmoebaDB:DICPUDRAFT_43687"/>
<organism evidence="2 3">
    <name type="scientific">Dictyostelium purpureum</name>
    <name type="common">Slime mold</name>
    <dbReference type="NCBI Taxonomy" id="5786"/>
    <lineage>
        <taxon>Eukaryota</taxon>
        <taxon>Amoebozoa</taxon>
        <taxon>Evosea</taxon>
        <taxon>Eumycetozoa</taxon>
        <taxon>Dictyostelia</taxon>
        <taxon>Dictyosteliales</taxon>
        <taxon>Dictyosteliaceae</taxon>
        <taxon>Dictyostelium</taxon>
    </lineage>
</organism>
<evidence type="ECO:0000259" key="1">
    <source>
        <dbReference type="Pfam" id="PF01636"/>
    </source>
</evidence>
<reference evidence="3" key="1">
    <citation type="journal article" date="2011" name="Genome Biol.">
        <title>Comparative genomics of the social amoebae Dictyostelium discoideum and Dictyostelium purpureum.</title>
        <authorList>
            <consortium name="US DOE Joint Genome Institute (JGI-PGF)"/>
            <person name="Sucgang R."/>
            <person name="Kuo A."/>
            <person name="Tian X."/>
            <person name="Salerno W."/>
            <person name="Parikh A."/>
            <person name="Feasley C.L."/>
            <person name="Dalin E."/>
            <person name="Tu H."/>
            <person name="Huang E."/>
            <person name="Barry K."/>
            <person name="Lindquist E."/>
            <person name="Shapiro H."/>
            <person name="Bruce D."/>
            <person name="Schmutz J."/>
            <person name="Salamov A."/>
            <person name="Fey P."/>
            <person name="Gaudet P."/>
            <person name="Anjard C."/>
            <person name="Babu M.M."/>
            <person name="Basu S."/>
            <person name="Bushmanova Y."/>
            <person name="van der Wel H."/>
            <person name="Katoh-Kurasawa M."/>
            <person name="Dinh C."/>
            <person name="Coutinho P.M."/>
            <person name="Saito T."/>
            <person name="Elias M."/>
            <person name="Schaap P."/>
            <person name="Kay R.R."/>
            <person name="Henrissat B."/>
            <person name="Eichinger L."/>
            <person name="Rivero F."/>
            <person name="Putnam N.H."/>
            <person name="West C.M."/>
            <person name="Loomis W.F."/>
            <person name="Chisholm R.L."/>
            <person name="Shaulsky G."/>
            <person name="Strassmann J.E."/>
            <person name="Queller D.C."/>
            <person name="Kuspa A."/>
            <person name="Grigoriev I.V."/>
        </authorList>
    </citation>
    <scope>NUCLEOTIDE SEQUENCE [LARGE SCALE GENOMIC DNA]</scope>
    <source>
        <strain evidence="3">QSDP1</strain>
    </source>
</reference>
<evidence type="ECO:0000313" key="2">
    <source>
        <dbReference type="EMBL" id="EGC28866.1"/>
    </source>
</evidence>
<dbReference type="GeneID" id="10507069"/>
<keyword evidence="3" id="KW-1185">Reference proteome</keyword>
<dbReference type="OMA" id="ILSHVYG"/>
<accession>F1A4L6</accession>
<evidence type="ECO:0000313" key="3">
    <source>
        <dbReference type="Proteomes" id="UP000001064"/>
    </source>
</evidence>
<dbReference type="Pfam" id="PF01636">
    <property type="entry name" value="APH"/>
    <property type="match status" value="1"/>
</dbReference>
<proteinExistence type="predicted"/>
<dbReference type="RefSeq" id="XP_003294613.1">
    <property type="nucleotide sequence ID" value="XM_003294565.1"/>
</dbReference>
<name>F1A4L6_DICPU</name>
<dbReference type="InParanoid" id="F1A4L6"/>
<sequence>MKNSPQTIIKTILKNQKDGGHWIIDQIKLNLDSIHIKDCSKGCDNNVYLISLENGSDDDKVIIRIPRHLKSEDCPIMHTPLMQSTILNVLTDAELELIDIQIPKLISLDTKNDQYMIESYIPECDLSEIFSIPSEMNDDQIKRVFSKVGEILYRVHSVKTTKFGSLQNTKLEGAFDNWRDFFEPCIIEQFESIQIDLDYIQKTHQEFQSTNEIRHFLTNFYNQDIKQTLTEFNKPCLVHADLCSNNIRVNKINKSDPNQIIKVLGIIDFADGISGDGLYDLGRILSHVYGDWRFIEAMESGYFKQDPNIKQFTKTQYKQIIFYALSFCVWLLDISSEDSDFKKYNKILSNLILLIKKYK</sequence>
<dbReference type="AlphaFoldDB" id="F1A4L6"/>
<feature type="domain" description="Aminoglycoside phosphotransferase" evidence="1">
    <location>
        <begin position="36"/>
        <end position="301"/>
    </location>
</feature>
<dbReference type="Gene3D" id="3.90.1200.10">
    <property type="match status" value="1"/>
</dbReference>
<dbReference type="SUPFAM" id="SSF56112">
    <property type="entry name" value="Protein kinase-like (PK-like)"/>
    <property type="match status" value="1"/>
</dbReference>
<dbReference type="PANTHER" id="PTHR21310">
    <property type="entry name" value="AMINOGLYCOSIDE PHOSPHOTRANSFERASE-RELATED-RELATED"/>
    <property type="match status" value="1"/>
</dbReference>
<dbReference type="eggNOG" id="ENOG502RG0T">
    <property type="taxonomic scope" value="Eukaryota"/>
</dbReference>
<dbReference type="InterPro" id="IPR051678">
    <property type="entry name" value="AGP_Transferase"/>
</dbReference>
<dbReference type="KEGG" id="dpp:DICPUDRAFT_43687"/>
<dbReference type="PANTHER" id="PTHR21310:SF15">
    <property type="entry name" value="AMINOGLYCOSIDE PHOSPHOTRANSFERASE DOMAIN-CONTAINING PROTEIN"/>
    <property type="match status" value="1"/>
</dbReference>
<protein>
    <recommendedName>
        <fullName evidence="1">Aminoglycoside phosphotransferase domain-containing protein</fullName>
    </recommendedName>
</protein>
<dbReference type="EMBL" id="GL871529">
    <property type="protein sequence ID" value="EGC28866.1"/>
    <property type="molecule type" value="Genomic_DNA"/>
</dbReference>
<gene>
    <name evidence="2" type="ORF">DICPUDRAFT_43687</name>
</gene>
<dbReference type="Proteomes" id="UP000001064">
    <property type="component" value="Unassembled WGS sequence"/>
</dbReference>
<dbReference type="InterPro" id="IPR011009">
    <property type="entry name" value="Kinase-like_dom_sf"/>
</dbReference>
<dbReference type="OrthoDB" id="9983621at2759"/>
<dbReference type="InterPro" id="IPR002575">
    <property type="entry name" value="Aminoglycoside_PTrfase"/>
</dbReference>